<organism evidence="1">
    <name type="scientific">marine sediment metagenome</name>
    <dbReference type="NCBI Taxonomy" id="412755"/>
    <lineage>
        <taxon>unclassified sequences</taxon>
        <taxon>metagenomes</taxon>
        <taxon>ecological metagenomes</taxon>
    </lineage>
</organism>
<name>X0TWL1_9ZZZZ</name>
<dbReference type="EMBL" id="BARS01007253">
    <property type="protein sequence ID" value="GAF80500.1"/>
    <property type="molecule type" value="Genomic_DNA"/>
</dbReference>
<gene>
    <name evidence="1" type="ORF">S01H1_13993</name>
</gene>
<proteinExistence type="predicted"/>
<feature type="non-terminal residue" evidence="1">
    <location>
        <position position="1"/>
    </location>
</feature>
<protein>
    <submittedName>
        <fullName evidence="1">Uncharacterized protein</fullName>
    </submittedName>
</protein>
<dbReference type="AlphaFoldDB" id="X0TWL1"/>
<evidence type="ECO:0000313" key="1">
    <source>
        <dbReference type="EMBL" id="GAF80500.1"/>
    </source>
</evidence>
<accession>X0TWL1</accession>
<reference evidence="1" key="1">
    <citation type="journal article" date="2014" name="Front. Microbiol.">
        <title>High frequency of phylogenetically diverse reductive dehalogenase-homologous genes in deep subseafloor sedimentary metagenomes.</title>
        <authorList>
            <person name="Kawai M."/>
            <person name="Futagami T."/>
            <person name="Toyoda A."/>
            <person name="Takaki Y."/>
            <person name="Nishi S."/>
            <person name="Hori S."/>
            <person name="Arai W."/>
            <person name="Tsubouchi T."/>
            <person name="Morono Y."/>
            <person name="Uchiyama I."/>
            <person name="Ito T."/>
            <person name="Fujiyama A."/>
            <person name="Inagaki F."/>
            <person name="Takami H."/>
        </authorList>
    </citation>
    <scope>NUCLEOTIDE SEQUENCE</scope>
    <source>
        <strain evidence="1">Expedition CK06-06</strain>
    </source>
</reference>
<comment type="caution">
    <text evidence="1">The sequence shown here is derived from an EMBL/GenBank/DDBJ whole genome shotgun (WGS) entry which is preliminary data.</text>
</comment>
<sequence length="35" mass="3960">AGIGHEYEIYSGTHYDRLFEKLTISLKFLSDALGD</sequence>